<evidence type="ECO:0000256" key="1">
    <source>
        <dbReference type="SAM" id="Coils"/>
    </source>
</evidence>
<feature type="compositionally biased region" description="Basic and acidic residues" evidence="2">
    <location>
        <begin position="160"/>
        <end position="174"/>
    </location>
</feature>
<keyword evidence="1" id="KW-0175">Coiled coil</keyword>
<dbReference type="EMBL" id="CDMZ01002673">
    <property type="protein sequence ID" value="CEM43394.1"/>
    <property type="molecule type" value="Genomic_DNA"/>
</dbReference>
<dbReference type="PhylomeDB" id="A0A0G4HH06"/>
<feature type="region of interest" description="Disordered" evidence="2">
    <location>
        <begin position="421"/>
        <end position="440"/>
    </location>
</feature>
<name>A0A0G4HH06_9ALVE</name>
<protein>
    <submittedName>
        <fullName evidence="3">Uncharacterized protein</fullName>
    </submittedName>
</protein>
<feature type="coiled-coil region" evidence="1">
    <location>
        <begin position="12"/>
        <end position="39"/>
    </location>
</feature>
<proteinExistence type="predicted"/>
<dbReference type="AlphaFoldDB" id="A0A0G4HH06"/>
<sequence length="456" mass="50260">MLDTMEPPPTPDRRLELRVLELERRLELQEQEAKRLKHSLWCALQLLSNLGVKEAAGEASKIPFPLSAPESSLAEEKSDGVHFPSPWTPPSPSVTEMHQGNSLISALAPREAAGTDAVLVGGLRLPTDTATVRSGAASPTGSHVGSVLDGLLRVEGVQEGRATRGASHERKDSDVPPDCQHCPSQPLSLSVQETRMETQAGKTRPLRILYDFLMGKYTRTVDWADSTYFSVNARSQTGGSLCLSLLSPFDINTRSSLALLAEANKGDRRLQKRRAALLLFREMIGFAVEGRRLPGFQCTLKFSENNLTDGDWIGSGVFLGIVRKRNKHQNDYVFDQTHEKVFEAQMEAMVHLFGEEGALISGEELCLLYAELKSQLQIRQQVEVEELRSCDLSGVQIRVARGVFFGPGERTCLADFDLQTPTSSSSSSFSSSQRGPPDFASRVRKYLEVYGKSIKP</sequence>
<evidence type="ECO:0000256" key="2">
    <source>
        <dbReference type="SAM" id="MobiDB-lite"/>
    </source>
</evidence>
<evidence type="ECO:0000313" key="3">
    <source>
        <dbReference type="EMBL" id="CEM43394.1"/>
    </source>
</evidence>
<accession>A0A0G4HH06</accession>
<feature type="compositionally biased region" description="Low complexity" evidence="2">
    <location>
        <begin position="423"/>
        <end position="432"/>
    </location>
</feature>
<gene>
    <name evidence="3" type="ORF">Cvel_27499</name>
</gene>
<dbReference type="VEuPathDB" id="CryptoDB:Cvel_27499"/>
<organism evidence="3">
    <name type="scientific">Chromera velia CCMP2878</name>
    <dbReference type="NCBI Taxonomy" id="1169474"/>
    <lineage>
        <taxon>Eukaryota</taxon>
        <taxon>Sar</taxon>
        <taxon>Alveolata</taxon>
        <taxon>Colpodellida</taxon>
        <taxon>Chromeraceae</taxon>
        <taxon>Chromera</taxon>
    </lineage>
</organism>
<feature type="region of interest" description="Disordered" evidence="2">
    <location>
        <begin position="160"/>
        <end position="180"/>
    </location>
</feature>
<reference evidence="3" key="1">
    <citation type="submission" date="2014-11" db="EMBL/GenBank/DDBJ databases">
        <authorList>
            <person name="Otto D Thomas"/>
            <person name="Naeem Raeece"/>
        </authorList>
    </citation>
    <scope>NUCLEOTIDE SEQUENCE</scope>
</reference>